<dbReference type="SUPFAM" id="SSF55469">
    <property type="entry name" value="FMN-dependent nitroreductase-like"/>
    <property type="match status" value="1"/>
</dbReference>
<dbReference type="PANTHER" id="PTHR43673">
    <property type="entry name" value="NAD(P)H NITROREDUCTASE YDGI-RELATED"/>
    <property type="match status" value="1"/>
</dbReference>
<dbReference type="Gene3D" id="3.40.109.10">
    <property type="entry name" value="NADH Oxidase"/>
    <property type="match status" value="1"/>
</dbReference>
<comment type="similarity">
    <text evidence="1">Belongs to the nitroreductase family.</text>
</comment>
<dbReference type="GO" id="GO:0016491">
    <property type="term" value="F:oxidoreductase activity"/>
    <property type="evidence" value="ECO:0007669"/>
    <property type="project" value="UniProtKB-KW"/>
</dbReference>
<protein>
    <submittedName>
        <fullName evidence="4">Nitroreductase</fullName>
    </submittedName>
</protein>
<sequence length="174" mass="19557">MDVFQAIQERREITAYVNRCIPNEVLEKVVDAGYYAPSGNNLPSKSLIVVRNRSTLDSLAATTPYMKWLKEAQAAIVVTGKPQISKYWLQDASIACAFIWLEAVEVGLGAAFGAVYHSEDENESIVRENHVRKLLSIPEEHRIVAILGMGYPQEALKPKKHLAREEIVHYDTFS</sequence>
<dbReference type="InterPro" id="IPR029479">
    <property type="entry name" value="Nitroreductase"/>
</dbReference>
<reference evidence="4 5" key="1">
    <citation type="journal article" date="2007" name="Int. J. Syst. Evol. Microbiol.">
        <title>Oceanobacillus profundus sp. nov., isolated from a deep-sea sediment core.</title>
        <authorList>
            <person name="Kim Y.G."/>
            <person name="Choi D.H."/>
            <person name="Hyun S."/>
            <person name="Cho B.C."/>
        </authorList>
    </citation>
    <scope>NUCLEOTIDE SEQUENCE [LARGE SCALE GENOMIC DNA]</scope>
    <source>
        <strain evidence="4 5">DSM 18246</strain>
    </source>
</reference>
<keyword evidence="5" id="KW-1185">Reference proteome</keyword>
<evidence type="ECO:0000259" key="3">
    <source>
        <dbReference type="Pfam" id="PF00881"/>
    </source>
</evidence>
<organism evidence="4 5">
    <name type="scientific">Oceanobacillus profundus</name>
    <dbReference type="NCBI Taxonomy" id="372463"/>
    <lineage>
        <taxon>Bacteria</taxon>
        <taxon>Bacillati</taxon>
        <taxon>Bacillota</taxon>
        <taxon>Bacilli</taxon>
        <taxon>Bacillales</taxon>
        <taxon>Bacillaceae</taxon>
        <taxon>Oceanobacillus</taxon>
    </lineage>
</organism>
<name>A0A417YL77_9BACI</name>
<proteinExistence type="inferred from homology"/>
<evidence type="ECO:0000256" key="2">
    <source>
        <dbReference type="ARBA" id="ARBA00023002"/>
    </source>
</evidence>
<gene>
    <name evidence="4" type="ORF">D1B32_03475</name>
</gene>
<feature type="domain" description="Nitroreductase" evidence="3">
    <location>
        <begin position="63"/>
        <end position="151"/>
    </location>
</feature>
<dbReference type="AlphaFoldDB" id="A0A417YL77"/>
<evidence type="ECO:0000313" key="5">
    <source>
        <dbReference type="Proteomes" id="UP000285456"/>
    </source>
</evidence>
<dbReference type="Pfam" id="PF00881">
    <property type="entry name" value="Nitroreductase"/>
    <property type="match status" value="2"/>
</dbReference>
<comment type="caution">
    <text evidence="4">The sequence shown here is derived from an EMBL/GenBank/DDBJ whole genome shotgun (WGS) entry which is preliminary data.</text>
</comment>
<dbReference type="PANTHER" id="PTHR43673:SF10">
    <property type="entry name" value="NADH DEHYDROGENASE_NAD(P)H NITROREDUCTASE XCC3605-RELATED"/>
    <property type="match status" value="1"/>
</dbReference>
<evidence type="ECO:0000256" key="1">
    <source>
        <dbReference type="ARBA" id="ARBA00007118"/>
    </source>
</evidence>
<dbReference type="RefSeq" id="WP_095309928.1">
    <property type="nucleotide sequence ID" value="NZ_JAMAWL010000010.1"/>
</dbReference>
<dbReference type="EMBL" id="QWEH01000002">
    <property type="protein sequence ID" value="RHW34246.1"/>
    <property type="molecule type" value="Genomic_DNA"/>
</dbReference>
<dbReference type="OrthoDB" id="9804207at2"/>
<feature type="domain" description="Nitroreductase" evidence="3">
    <location>
        <begin position="7"/>
        <end position="60"/>
    </location>
</feature>
<evidence type="ECO:0000313" key="4">
    <source>
        <dbReference type="EMBL" id="RHW34246.1"/>
    </source>
</evidence>
<keyword evidence="2" id="KW-0560">Oxidoreductase</keyword>
<dbReference type="Proteomes" id="UP000285456">
    <property type="component" value="Unassembled WGS sequence"/>
</dbReference>
<accession>A0A417YL77</accession>
<dbReference type="InterPro" id="IPR000415">
    <property type="entry name" value="Nitroreductase-like"/>
</dbReference>